<dbReference type="SUPFAM" id="SSF158446">
    <property type="entry name" value="IVS-encoded protein-like"/>
    <property type="match status" value="1"/>
</dbReference>
<dbReference type="InterPro" id="IPR012657">
    <property type="entry name" value="23S_rRNA-intervening_sequence"/>
</dbReference>
<dbReference type="NCBIfam" id="TIGR02436">
    <property type="entry name" value="four helix bundle protein"/>
    <property type="match status" value="1"/>
</dbReference>
<dbReference type="InterPro" id="IPR036583">
    <property type="entry name" value="23S_rRNA_IVS_sf"/>
</dbReference>
<dbReference type="PANTHER" id="PTHR38471">
    <property type="entry name" value="FOUR HELIX BUNDLE PROTEIN"/>
    <property type="match status" value="1"/>
</dbReference>
<evidence type="ECO:0000313" key="1">
    <source>
        <dbReference type="EMBL" id="NDY41994.1"/>
    </source>
</evidence>
<evidence type="ECO:0000313" key="2">
    <source>
        <dbReference type="Proteomes" id="UP000469346"/>
    </source>
</evidence>
<comment type="caution">
    <text evidence="1">The sequence shown here is derived from an EMBL/GenBank/DDBJ whole genome shotgun (WGS) entry which is preliminary data.</text>
</comment>
<dbReference type="PIRSF" id="PIRSF035652">
    <property type="entry name" value="CHP02436"/>
    <property type="match status" value="1"/>
</dbReference>
<dbReference type="EMBL" id="JAAGRR010000028">
    <property type="protein sequence ID" value="NDY41994.1"/>
    <property type="molecule type" value="Genomic_DNA"/>
</dbReference>
<gene>
    <name evidence="1" type="ORF">G3N55_03905</name>
</gene>
<organism evidence="1 2">
    <name type="scientific">Dissulfurirhabdus thermomarina</name>
    <dbReference type="NCBI Taxonomy" id="1765737"/>
    <lineage>
        <taxon>Bacteria</taxon>
        <taxon>Deltaproteobacteria</taxon>
        <taxon>Dissulfurirhabdaceae</taxon>
        <taxon>Dissulfurirhabdus</taxon>
    </lineage>
</organism>
<dbReference type="RefSeq" id="WP_163298142.1">
    <property type="nucleotide sequence ID" value="NZ_JAAGRR010000028.1"/>
</dbReference>
<dbReference type="Pfam" id="PF05635">
    <property type="entry name" value="23S_rRNA_IVP"/>
    <property type="match status" value="1"/>
</dbReference>
<dbReference type="Proteomes" id="UP000469346">
    <property type="component" value="Unassembled WGS sequence"/>
</dbReference>
<dbReference type="AlphaFoldDB" id="A0A6N9TQJ9"/>
<reference evidence="1 2" key="1">
    <citation type="submission" date="2020-02" db="EMBL/GenBank/DDBJ databases">
        <title>Comparative genomics of sulfur disproportionating microorganisms.</title>
        <authorList>
            <person name="Ward L.M."/>
            <person name="Bertran E."/>
            <person name="Johnston D.T."/>
        </authorList>
    </citation>
    <scope>NUCLEOTIDE SEQUENCE [LARGE SCALE GENOMIC DNA]</scope>
    <source>
        <strain evidence="1 2">DSM 100025</strain>
    </source>
</reference>
<sequence>MNANEFKNRTKAFAIRVIRLVEALPKNQTAKVIGNQLLRCGTSVGANYRAACRAKSPADFVAKMAIVEEECDESIYWMELIVEAGLMDEKRLVDLKNEANEILSMVVASIKTARSRK</sequence>
<proteinExistence type="predicted"/>
<dbReference type="Gene3D" id="1.20.1440.60">
    <property type="entry name" value="23S rRNA-intervening sequence"/>
    <property type="match status" value="1"/>
</dbReference>
<dbReference type="PANTHER" id="PTHR38471:SF2">
    <property type="entry name" value="FOUR HELIX BUNDLE PROTEIN"/>
    <property type="match status" value="1"/>
</dbReference>
<accession>A0A6N9TQJ9</accession>
<keyword evidence="2" id="KW-1185">Reference proteome</keyword>
<name>A0A6N9TQJ9_DISTH</name>
<protein>
    <submittedName>
        <fullName evidence="1">Four helix bundle protein</fullName>
    </submittedName>
</protein>